<keyword evidence="1" id="KW-1133">Transmembrane helix</keyword>
<accession>A0A7C1GPQ6</accession>
<proteinExistence type="predicted"/>
<keyword evidence="1" id="KW-0472">Membrane</keyword>
<comment type="caution">
    <text evidence="2">The sequence shown here is derived from an EMBL/GenBank/DDBJ whole genome shotgun (WGS) entry which is preliminary data.</text>
</comment>
<feature type="transmembrane region" description="Helical" evidence="1">
    <location>
        <begin position="21"/>
        <end position="51"/>
    </location>
</feature>
<dbReference type="AlphaFoldDB" id="A0A7C1GPQ6"/>
<reference evidence="2" key="1">
    <citation type="journal article" date="2020" name="mSystems">
        <title>Genome- and Community-Level Interaction Insights into Carbon Utilization and Element Cycling Functions of Hydrothermarchaeota in Hydrothermal Sediment.</title>
        <authorList>
            <person name="Zhou Z."/>
            <person name="Liu Y."/>
            <person name="Xu W."/>
            <person name="Pan J."/>
            <person name="Luo Z.H."/>
            <person name="Li M."/>
        </authorList>
    </citation>
    <scope>NUCLEOTIDE SEQUENCE [LARGE SCALE GENOMIC DNA]</scope>
    <source>
        <strain evidence="2">SpSt-1179</strain>
    </source>
</reference>
<dbReference type="Proteomes" id="UP000886198">
    <property type="component" value="Unassembled WGS sequence"/>
</dbReference>
<name>A0A7C1GPQ6_9BACT</name>
<sequence>AEFSAGNARGRTEIKAIMGGAFIGLGIAPIILLGSAIAFIFFKIVYLFIAATRLLSLFVEQSFTLTNLIILLVEVAFGLIMVIPV</sequence>
<keyword evidence="1" id="KW-0812">Transmembrane</keyword>
<gene>
    <name evidence="2" type="ORF">ENN47_02195</name>
</gene>
<dbReference type="EMBL" id="DSBT01000064">
    <property type="protein sequence ID" value="HDP76999.1"/>
    <property type="molecule type" value="Genomic_DNA"/>
</dbReference>
<organism evidence="2">
    <name type="scientific">Mesotoga infera</name>
    <dbReference type="NCBI Taxonomy" id="1236046"/>
    <lineage>
        <taxon>Bacteria</taxon>
        <taxon>Thermotogati</taxon>
        <taxon>Thermotogota</taxon>
        <taxon>Thermotogae</taxon>
        <taxon>Kosmotogales</taxon>
        <taxon>Kosmotogaceae</taxon>
        <taxon>Mesotoga</taxon>
    </lineage>
</organism>
<protein>
    <submittedName>
        <fullName evidence="2">DUF4345 domain-containing protein</fullName>
    </submittedName>
</protein>
<evidence type="ECO:0000256" key="1">
    <source>
        <dbReference type="SAM" id="Phobius"/>
    </source>
</evidence>
<evidence type="ECO:0000313" key="2">
    <source>
        <dbReference type="EMBL" id="HDP76999.1"/>
    </source>
</evidence>
<feature type="non-terminal residue" evidence="2">
    <location>
        <position position="1"/>
    </location>
</feature>
<feature type="transmembrane region" description="Helical" evidence="1">
    <location>
        <begin position="63"/>
        <end position="83"/>
    </location>
</feature>